<dbReference type="GO" id="GO:0006904">
    <property type="term" value="P:vesicle docking involved in exocytosis"/>
    <property type="evidence" value="ECO:0007669"/>
    <property type="project" value="TreeGrafter"/>
</dbReference>
<comment type="caution">
    <text evidence="5">The sequence shown here is derived from an EMBL/GenBank/DDBJ whole genome shotgun (WGS) entry which is preliminary data.</text>
</comment>
<evidence type="ECO:0000256" key="2">
    <source>
        <dbReference type="ARBA" id="ARBA00022771"/>
    </source>
</evidence>
<dbReference type="GO" id="GO:0030897">
    <property type="term" value="C:HOPS complex"/>
    <property type="evidence" value="ECO:0007669"/>
    <property type="project" value="TreeGrafter"/>
</dbReference>
<name>A0A2C6L4Z0_9APIC</name>
<evidence type="ECO:0000259" key="4">
    <source>
        <dbReference type="Pfam" id="PF26148"/>
    </source>
</evidence>
<dbReference type="InterPro" id="IPR058919">
    <property type="entry name" value="Pep3/Vps18_RING_C"/>
</dbReference>
<dbReference type="GO" id="GO:0007033">
    <property type="term" value="P:vacuole organization"/>
    <property type="evidence" value="ECO:0007669"/>
    <property type="project" value="TreeGrafter"/>
</dbReference>
<keyword evidence="2" id="KW-0863">Zinc-finger</keyword>
<dbReference type="RefSeq" id="XP_067924412.1">
    <property type="nucleotide sequence ID" value="XM_068063611.1"/>
</dbReference>
<dbReference type="OrthoDB" id="1845386at2759"/>
<evidence type="ECO:0000256" key="1">
    <source>
        <dbReference type="ARBA" id="ARBA00022723"/>
    </source>
</evidence>
<evidence type="ECO:0000256" key="3">
    <source>
        <dbReference type="ARBA" id="ARBA00022833"/>
    </source>
</evidence>
<keyword evidence="3" id="KW-0862">Zinc</keyword>
<reference evidence="5 6" key="1">
    <citation type="journal article" date="2017" name="Int. J. Parasitol.">
        <title>The genome of the protozoan parasite Cystoisospora suis and a reverse vaccinology approach to identify vaccine candidates.</title>
        <authorList>
            <person name="Palmieri N."/>
            <person name="Shrestha A."/>
            <person name="Ruttkowski B."/>
            <person name="Beck T."/>
            <person name="Vogl C."/>
            <person name="Tomley F."/>
            <person name="Blake D.P."/>
            <person name="Joachim A."/>
        </authorList>
    </citation>
    <scope>NUCLEOTIDE SEQUENCE [LARGE SCALE GENOMIC DNA]</scope>
    <source>
        <strain evidence="5 6">Wien I</strain>
    </source>
</reference>
<organism evidence="5 6">
    <name type="scientific">Cystoisospora suis</name>
    <dbReference type="NCBI Taxonomy" id="483139"/>
    <lineage>
        <taxon>Eukaryota</taxon>
        <taxon>Sar</taxon>
        <taxon>Alveolata</taxon>
        <taxon>Apicomplexa</taxon>
        <taxon>Conoidasida</taxon>
        <taxon>Coccidia</taxon>
        <taxon>Eucoccidiorida</taxon>
        <taxon>Eimeriorina</taxon>
        <taxon>Sarcocystidae</taxon>
        <taxon>Cystoisospora</taxon>
    </lineage>
</organism>
<feature type="domain" description="Pep3/Vps18 RING C-terminal" evidence="4">
    <location>
        <begin position="112"/>
        <end position="204"/>
    </location>
</feature>
<evidence type="ECO:0000313" key="6">
    <source>
        <dbReference type="Proteomes" id="UP000221165"/>
    </source>
</evidence>
<proteinExistence type="predicted"/>
<dbReference type="GeneID" id="94426822"/>
<dbReference type="GO" id="GO:0030674">
    <property type="term" value="F:protein-macromolecule adaptor activity"/>
    <property type="evidence" value="ECO:0007669"/>
    <property type="project" value="TreeGrafter"/>
</dbReference>
<dbReference type="GO" id="GO:0005768">
    <property type="term" value="C:endosome"/>
    <property type="evidence" value="ECO:0007669"/>
    <property type="project" value="TreeGrafter"/>
</dbReference>
<accession>A0A2C6L4Z0</accession>
<dbReference type="GO" id="GO:0007032">
    <property type="term" value="P:endosome organization"/>
    <property type="evidence" value="ECO:0007669"/>
    <property type="project" value="TreeGrafter"/>
</dbReference>
<protein>
    <submittedName>
        <fullName evidence="5">Pep3 vps18 deep orange family protein</fullName>
    </submittedName>
</protein>
<dbReference type="GO" id="GO:0008270">
    <property type="term" value="F:zinc ion binding"/>
    <property type="evidence" value="ECO:0007669"/>
    <property type="project" value="UniProtKB-KW"/>
</dbReference>
<evidence type="ECO:0000313" key="5">
    <source>
        <dbReference type="EMBL" id="PHJ22735.1"/>
    </source>
</evidence>
<dbReference type="PANTHER" id="PTHR23323">
    <property type="entry name" value="VACUOLAR PROTEIN SORTING-ASSOCIATED PROTEIN"/>
    <property type="match status" value="1"/>
</dbReference>
<dbReference type="Pfam" id="PF26148">
    <property type="entry name" value="VPS18_RING_C"/>
    <property type="match status" value="1"/>
</dbReference>
<gene>
    <name evidence="5" type="ORF">CSUI_003413</name>
</gene>
<dbReference type="AlphaFoldDB" id="A0A2C6L4Z0"/>
<keyword evidence="6" id="KW-1185">Reference proteome</keyword>
<dbReference type="EMBL" id="MIGC01001522">
    <property type="protein sequence ID" value="PHJ22735.1"/>
    <property type="molecule type" value="Genomic_DNA"/>
</dbReference>
<dbReference type="GO" id="GO:0048284">
    <property type="term" value="P:organelle fusion"/>
    <property type="evidence" value="ECO:0007669"/>
    <property type="project" value="TreeGrafter"/>
</dbReference>
<keyword evidence="1" id="KW-0479">Metal-binding</keyword>
<dbReference type="Proteomes" id="UP000221165">
    <property type="component" value="Unassembled WGS sequence"/>
</dbReference>
<dbReference type="PANTHER" id="PTHR23323:SF26">
    <property type="entry name" value="VACUOLAR PROTEIN SORTING-ASSOCIATED PROTEIN 18 HOMOLOG"/>
    <property type="match status" value="1"/>
</dbReference>
<sequence length="240" mass="26603">MTLAQHAACAPADISQRQQLWLRLAHHAAIHEDVPALVALVQQSAGLLKIQDVLPYMSDSTVIDTLKDDICAALDAYEQRIAARYQEMDTHREAIAALKAELRAVNQRCVVVEIDQTCDVCCEAIFTERFYAFSCGHCFHATCCQRLRIPAMNVDLLAEFERRMVELDRAQEYGAPADVMQHLEKAVDDLLAGECLICGTLMIRAIALPFIGGPLESPEEVESWNILDDSSPSENDKSGS</sequence>
<dbReference type="VEuPathDB" id="ToxoDB:CSUI_003413"/>